<dbReference type="PROSITE" id="PS50977">
    <property type="entry name" value="HTH_TETR_2"/>
    <property type="match status" value="1"/>
</dbReference>
<evidence type="ECO:0000256" key="2">
    <source>
        <dbReference type="ARBA" id="ARBA00023015"/>
    </source>
</evidence>
<organism evidence="7 8">
    <name type="scientific">Actinomadura vinacea</name>
    <dbReference type="NCBI Taxonomy" id="115336"/>
    <lineage>
        <taxon>Bacteria</taxon>
        <taxon>Bacillati</taxon>
        <taxon>Actinomycetota</taxon>
        <taxon>Actinomycetes</taxon>
        <taxon>Streptosporangiales</taxon>
        <taxon>Thermomonosporaceae</taxon>
        <taxon>Actinomadura</taxon>
    </lineage>
</organism>
<keyword evidence="1" id="KW-0678">Repressor</keyword>
<gene>
    <name evidence="7" type="ORF">GCM10010191_46120</name>
</gene>
<evidence type="ECO:0000256" key="5">
    <source>
        <dbReference type="PROSITE-ProRule" id="PRU00335"/>
    </source>
</evidence>
<dbReference type="PANTHER" id="PTHR47506">
    <property type="entry name" value="TRANSCRIPTIONAL REGULATORY PROTEIN"/>
    <property type="match status" value="1"/>
</dbReference>
<dbReference type="PANTHER" id="PTHR47506:SF6">
    <property type="entry name" value="HTH-TYPE TRANSCRIPTIONAL REPRESSOR NEMR"/>
    <property type="match status" value="1"/>
</dbReference>
<accession>A0ABN3JGI4</accession>
<dbReference type="InterPro" id="IPR009057">
    <property type="entry name" value="Homeodomain-like_sf"/>
</dbReference>
<dbReference type="Pfam" id="PF00440">
    <property type="entry name" value="TetR_N"/>
    <property type="match status" value="1"/>
</dbReference>
<dbReference type="SUPFAM" id="SSF46689">
    <property type="entry name" value="Homeodomain-like"/>
    <property type="match status" value="1"/>
</dbReference>
<dbReference type="RefSeq" id="WP_344591508.1">
    <property type="nucleotide sequence ID" value="NZ_BAAARW010000016.1"/>
</dbReference>
<feature type="DNA-binding region" description="H-T-H motif" evidence="5">
    <location>
        <begin position="31"/>
        <end position="50"/>
    </location>
</feature>
<sequence>MPKVVDHDLRRSELADAALAIAAEHGIKAVTTRAVAERSGWSTGVLNHYFKSHRDLLLGALRRAAEIQGRMFRELRLDATTDPLRRLKLFVESVLPLDDRRVAMTRIFLVFYAEAAADPAAREEVADYLHNWRRVVERIIVEAQKTGQVDPALSASRLAVELVGLSDGLAMHAMLDPDILAQLTAHGFELTLLDRHWRLAPAGP</sequence>
<evidence type="ECO:0000313" key="7">
    <source>
        <dbReference type="EMBL" id="GAA2427982.1"/>
    </source>
</evidence>
<evidence type="ECO:0000313" key="8">
    <source>
        <dbReference type="Proteomes" id="UP001501231"/>
    </source>
</evidence>
<dbReference type="InterPro" id="IPR039538">
    <property type="entry name" value="BetI_C"/>
</dbReference>
<evidence type="ECO:0000256" key="1">
    <source>
        <dbReference type="ARBA" id="ARBA00022491"/>
    </source>
</evidence>
<feature type="domain" description="HTH tetR-type" evidence="6">
    <location>
        <begin position="8"/>
        <end position="68"/>
    </location>
</feature>
<proteinExistence type="predicted"/>
<reference evidence="7 8" key="1">
    <citation type="journal article" date="2019" name="Int. J. Syst. Evol. Microbiol.">
        <title>The Global Catalogue of Microorganisms (GCM) 10K type strain sequencing project: providing services to taxonomists for standard genome sequencing and annotation.</title>
        <authorList>
            <consortium name="The Broad Institute Genomics Platform"/>
            <consortium name="The Broad Institute Genome Sequencing Center for Infectious Disease"/>
            <person name="Wu L."/>
            <person name="Ma J."/>
        </authorList>
    </citation>
    <scope>NUCLEOTIDE SEQUENCE [LARGE SCALE GENOMIC DNA]</scope>
    <source>
        <strain evidence="7 8">JCM 3325</strain>
    </source>
</reference>
<protein>
    <submittedName>
        <fullName evidence="7">TetR/AcrR family transcriptional regulator</fullName>
    </submittedName>
</protein>
<dbReference type="Gene3D" id="1.10.357.10">
    <property type="entry name" value="Tetracycline Repressor, domain 2"/>
    <property type="match status" value="1"/>
</dbReference>
<dbReference type="InterPro" id="IPR036271">
    <property type="entry name" value="Tet_transcr_reg_TetR-rel_C_sf"/>
</dbReference>
<name>A0ABN3JGI4_9ACTN</name>
<evidence type="ECO:0000256" key="3">
    <source>
        <dbReference type="ARBA" id="ARBA00023125"/>
    </source>
</evidence>
<comment type="caution">
    <text evidence="7">The sequence shown here is derived from an EMBL/GenBank/DDBJ whole genome shotgun (WGS) entry which is preliminary data.</text>
</comment>
<dbReference type="SUPFAM" id="SSF48498">
    <property type="entry name" value="Tetracyclin repressor-like, C-terminal domain"/>
    <property type="match status" value="1"/>
</dbReference>
<dbReference type="Proteomes" id="UP001501231">
    <property type="component" value="Unassembled WGS sequence"/>
</dbReference>
<evidence type="ECO:0000259" key="6">
    <source>
        <dbReference type="PROSITE" id="PS50977"/>
    </source>
</evidence>
<keyword evidence="2" id="KW-0805">Transcription regulation</keyword>
<evidence type="ECO:0000256" key="4">
    <source>
        <dbReference type="ARBA" id="ARBA00023163"/>
    </source>
</evidence>
<keyword evidence="3 5" id="KW-0238">DNA-binding</keyword>
<dbReference type="InterPro" id="IPR001647">
    <property type="entry name" value="HTH_TetR"/>
</dbReference>
<keyword evidence="8" id="KW-1185">Reference proteome</keyword>
<keyword evidence="4" id="KW-0804">Transcription</keyword>
<dbReference type="EMBL" id="BAAARW010000016">
    <property type="protein sequence ID" value="GAA2427982.1"/>
    <property type="molecule type" value="Genomic_DNA"/>
</dbReference>
<dbReference type="Pfam" id="PF13977">
    <property type="entry name" value="TetR_C_6"/>
    <property type="match status" value="1"/>
</dbReference>